<feature type="transmembrane region" description="Helical" evidence="1">
    <location>
        <begin position="95"/>
        <end position="115"/>
    </location>
</feature>
<feature type="transmembrane region" description="Helical" evidence="1">
    <location>
        <begin position="167"/>
        <end position="192"/>
    </location>
</feature>
<keyword evidence="3" id="KW-1185">Reference proteome</keyword>
<feature type="transmembrane region" description="Helical" evidence="1">
    <location>
        <begin position="127"/>
        <end position="146"/>
    </location>
</feature>
<evidence type="ECO:0000256" key="1">
    <source>
        <dbReference type="SAM" id="Phobius"/>
    </source>
</evidence>
<dbReference type="RefSeq" id="WP_254153350.1">
    <property type="nucleotide sequence ID" value="NZ_JAHESD010000014.1"/>
</dbReference>
<keyword evidence="1" id="KW-0812">Transmembrane</keyword>
<evidence type="ECO:0000313" key="3">
    <source>
        <dbReference type="Proteomes" id="UP000772618"/>
    </source>
</evidence>
<keyword evidence="1" id="KW-1133">Transmembrane helix</keyword>
<dbReference type="EMBL" id="JAHESD010000014">
    <property type="protein sequence ID" value="MBT1703386.1"/>
    <property type="molecule type" value="Genomic_DNA"/>
</dbReference>
<gene>
    <name evidence="2" type="ORF">KK060_08855</name>
</gene>
<organism evidence="2 3">
    <name type="scientific">Chryseosolibacter indicus</name>
    <dbReference type="NCBI Taxonomy" id="2782351"/>
    <lineage>
        <taxon>Bacteria</taxon>
        <taxon>Pseudomonadati</taxon>
        <taxon>Bacteroidota</taxon>
        <taxon>Cytophagia</taxon>
        <taxon>Cytophagales</taxon>
        <taxon>Chryseotaleaceae</taxon>
        <taxon>Chryseosolibacter</taxon>
    </lineage>
</organism>
<dbReference type="Proteomes" id="UP000772618">
    <property type="component" value="Unassembled WGS sequence"/>
</dbReference>
<proteinExistence type="predicted"/>
<reference evidence="2 3" key="1">
    <citation type="submission" date="2021-05" db="EMBL/GenBank/DDBJ databases">
        <title>A Polyphasic approach of four new species of the genus Ohtaekwangia: Ohtaekwangia histidinii sp. nov., Ohtaekwangia cretensis sp. nov., Ohtaekwangia indiensis sp. nov., Ohtaekwangia reichenbachii sp. nov. from diverse environment.</title>
        <authorList>
            <person name="Octaviana S."/>
        </authorList>
    </citation>
    <scope>NUCLEOTIDE SEQUENCE [LARGE SCALE GENOMIC DNA]</scope>
    <source>
        <strain evidence="2 3">PWU20</strain>
    </source>
</reference>
<protein>
    <submittedName>
        <fullName evidence="2">Uncharacterized protein</fullName>
    </submittedName>
</protein>
<feature type="transmembrane region" description="Helical" evidence="1">
    <location>
        <begin position="6"/>
        <end position="21"/>
    </location>
</feature>
<evidence type="ECO:0000313" key="2">
    <source>
        <dbReference type="EMBL" id="MBT1703386.1"/>
    </source>
</evidence>
<feature type="transmembrane region" description="Helical" evidence="1">
    <location>
        <begin position="28"/>
        <end position="49"/>
    </location>
</feature>
<name>A0ABS5VPW7_9BACT</name>
<feature type="transmembrane region" description="Helical" evidence="1">
    <location>
        <begin position="61"/>
        <end position="83"/>
    </location>
</feature>
<keyword evidence="1" id="KW-0472">Membrane</keyword>
<sequence>MELDLITFIQSTFLGILFITYKKGIRQANIFLALFLLTENFNSLLSYFYSSGLALTHHLLLQFPTFFLFLSGPLLFLYVKALLAEEQIQWRKYQIIFLPAVIELVINLFLAFLSFDAKMKLANNENFALAHHIFSLTASIYNLLFIGYSIRQVKSVRVKELHFKVEYLYWLLGYWLVRVSFWFLYFFCVLTLDGIIDPVLYTSEIISFLSFVDFM</sequence>
<accession>A0ABS5VPW7</accession>
<comment type="caution">
    <text evidence="2">The sequence shown here is derived from an EMBL/GenBank/DDBJ whole genome shotgun (WGS) entry which is preliminary data.</text>
</comment>